<evidence type="ECO:0000259" key="5">
    <source>
        <dbReference type="Pfam" id="PF21036"/>
    </source>
</evidence>
<dbReference type="SUPFAM" id="SSF53756">
    <property type="entry name" value="UDP-Glycosyltransferase/glycogen phosphorylase"/>
    <property type="match status" value="1"/>
</dbReference>
<dbReference type="InterPro" id="IPR048284">
    <property type="entry name" value="EryCIII-like_N"/>
</dbReference>
<comment type="similarity">
    <text evidence="1">Belongs to the glycosyltransferase 28 family.</text>
</comment>
<dbReference type="Proteomes" id="UP001057702">
    <property type="component" value="Unassembled WGS sequence"/>
</dbReference>
<dbReference type="PANTHER" id="PTHR48050">
    <property type="entry name" value="STEROL 3-BETA-GLUCOSYLTRANSFERASE"/>
    <property type="match status" value="1"/>
</dbReference>
<dbReference type="InterPro" id="IPR002213">
    <property type="entry name" value="UDP_glucos_trans"/>
</dbReference>
<gene>
    <name evidence="6" type="ORF">NGB36_27575</name>
</gene>
<accession>A0ABT1Q2X2</accession>
<evidence type="ECO:0000259" key="4">
    <source>
        <dbReference type="Pfam" id="PF06722"/>
    </source>
</evidence>
<dbReference type="Pfam" id="PF06722">
    <property type="entry name" value="EryCIII-like_C"/>
    <property type="match status" value="1"/>
</dbReference>
<dbReference type="Pfam" id="PF21036">
    <property type="entry name" value="EryCIII-like_N"/>
    <property type="match status" value="1"/>
</dbReference>
<evidence type="ECO:0000313" key="6">
    <source>
        <dbReference type="EMBL" id="MCQ4084234.1"/>
    </source>
</evidence>
<keyword evidence="2" id="KW-0328">Glycosyltransferase</keyword>
<comment type="caution">
    <text evidence="6">The sequence shown here is derived from an EMBL/GenBank/DDBJ whole genome shotgun (WGS) entry which is preliminary data.</text>
</comment>
<protein>
    <submittedName>
        <fullName evidence="6">DUF1205 domain-containing protein</fullName>
    </submittedName>
</protein>
<dbReference type="PANTHER" id="PTHR48050:SF13">
    <property type="entry name" value="STEROL 3-BETA-GLUCOSYLTRANSFERASE UGT80A2"/>
    <property type="match status" value="1"/>
</dbReference>
<dbReference type="InterPro" id="IPR010610">
    <property type="entry name" value="EryCIII-like_C"/>
</dbReference>
<dbReference type="Gene3D" id="3.40.50.2000">
    <property type="entry name" value="Glycogen Phosphorylase B"/>
    <property type="match status" value="2"/>
</dbReference>
<keyword evidence="7" id="KW-1185">Reference proteome</keyword>
<evidence type="ECO:0000256" key="2">
    <source>
        <dbReference type="ARBA" id="ARBA00022676"/>
    </source>
</evidence>
<evidence type="ECO:0000256" key="3">
    <source>
        <dbReference type="ARBA" id="ARBA00022679"/>
    </source>
</evidence>
<keyword evidence="3" id="KW-0808">Transferase</keyword>
<evidence type="ECO:0000313" key="7">
    <source>
        <dbReference type="Proteomes" id="UP001057702"/>
    </source>
</evidence>
<feature type="domain" description="Erythromycin biosynthesis protein CIII-like C-terminal" evidence="4">
    <location>
        <begin position="247"/>
        <end position="386"/>
    </location>
</feature>
<dbReference type="RefSeq" id="WP_255923287.1">
    <property type="nucleotide sequence ID" value="NZ_JANFNG010000032.1"/>
</dbReference>
<organism evidence="6 7">
    <name type="scientific">Streptomyces humicola</name>
    <dbReference type="NCBI Taxonomy" id="2953240"/>
    <lineage>
        <taxon>Bacteria</taxon>
        <taxon>Bacillati</taxon>
        <taxon>Actinomycetota</taxon>
        <taxon>Actinomycetes</taxon>
        <taxon>Kitasatosporales</taxon>
        <taxon>Streptomycetaceae</taxon>
        <taxon>Streptomyces</taxon>
    </lineage>
</organism>
<feature type="domain" description="Erythromycin biosynthesis protein CIII-like N-terminal" evidence="5">
    <location>
        <begin position="22"/>
        <end position="228"/>
    </location>
</feature>
<dbReference type="EMBL" id="JANFNG010000032">
    <property type="protein sequence ID" value="MCQ4084234.1"/>
    <property type="molecule type" value="Genomic_DNA"/>
</dbReference>
<dbReference type="InterPro" id="IPR050426">
    <property type="entry name" value="Glycosyltransferase_28"/>
</dbReference>
<evidence type="ECO:0000256" key="1">
    <source>
        <dbReference type="ARBA" id="ARBA00006962"/>
    </source>
</evidence>
<reference evidence="6" key="1">
    <citation type="submission" date="2022-06" db="EMBL/GenBank/DDBJ databases">
        <title>Draft genome sequence of Streptomyces sp. RB6PN25 isolated from peat swamp forest in Thailand.</title>
        <authorList>
            <person name="Duangmal K."/>
            <person name="Klaysubun C."/>
        </authorList>
    </citation>
    <scope>NUCLEOTIDE SEQUENCE</scope>
    <source>
        <strain evidence="6">RB6PN25</strain>
    </source>
</reference>
<proteinExistence type="inferred from homology"/>
<dbReference type="CDD" id="cd03784">
    <property type="entry name" value="GT1_Gtf-like"/>
    <property type="match status" value="1"/>
</dbReference>
<sequence length="395" mass="41432">MRVLFTTWAWPSHLYALVPLAWACRSAGHEVLVASQPRLLEDTVRTGLPAATIGEDVDAVELVRGYVLPTASDTPTAQSAPAPASGAGKGPRAMRMFLAHAESMTGGLVRLAREWRPDAVVFEPTAFAGPIAAAALGVPAVRLLYGTDLMLRARGLLPDVLAPLAGEFGAAGFDPFGTVTVDPTPAGLQVHADYSRLPMRYVPFNGPGELPPALPKRDGRPRICVTWGHTMAKLDPSYFLAGRMARAAAKTGAEVMVAVSAEQRQLLGELPEEVRVFVDAPLDPLLRQCDAVISHGGAGSVLTALRNGLPLLLVPQLPDHAGHAGRVLAAGAGEVLTRDEATPGRVGEEITRLLADCPERTAARALQAEIAAQPAPCEVASQVERLVGKLAVGAA</sequence>
<name>A0ABT1Q2X2_9ACTN</name>